<name>A0A7S4E6Z1_9STRA</name>
<feature type="region of interest" description="Disordered" evidence="1">
    <location>
        <begin position="2117"/>
        <end position="2166"/>
    </location>
</feature>
<proteinExistence type="predicted"/>
<dbReference type="Proteomes" id="UP000789595">
    <property type="component" value="Unassembled WGS sequence"/>
</dbReference>
<evidence type="ECO:0000313" key="2">
    <source>
        <dbReference type="EMBL" id="CAE0694639.1"/>
    </source>
</evidence>
<feature type="compositionally biased region" description="Polar residues" evidence="1">
    <location>
        <begin position="2117"/>
        <end position="2148"/>
    </location>
</feature>
<organism evidence="2">
    <name type="scientific">Pelagomonas calceolata</name>
    <dbReference type="NCBI Taxonomy" id="35677"/>
    <lineage>
        <taxon>Eukaryota</taxon>
        <taxon>Sar</taxon>
        <taxon>Stramenopiles</taxon>
        <taxon>Ochrophyta</taxon>
        <taxon>Pelagophyceae</taxon>
        <taxon>Pelagomonadales</taxon>
        <taxon>Pelagomonadaceae</taxon>
        <taxon>Pelagomonas</taxon>
    </lineage>
</organism>
<accession>A0A7S4E6Z1</accession>
<keyword evidence="4" id="KW-1185">Reference proteome</keyword>
<reference evidence="3" key="2">
    <citation type="submission" date="2021-11" db="EMBL/GenBank/DDBJ databases">
        <authorList>
            <consortium name="Genoscope - CEA"/>
            <person name="William W."/>
        </authorList>
    </citation>
    <scope>NUCLEOTIDE SEQUENCE</scope>
</reference>
<reference evidence="2" key="1">
    <citation type="submission" date="2021-01" db="EMBL/GenBank/DDBJ databases">
        <authorList>
            <person name="Corre E."/>
            <person name="Pelletier E."/>
            <person name="Niang G."/>
            <person name="Scheremetjew M."/>
            <person name="Finn R."/>
            <person name="Kale V."/>
            <person name="Holt S."/>
            <person name="Cochrane G."/>
            <person name="Meng A."/>
            <person name="Brown T."/>
            <person name="Cohen L."/>
        </authorList>
    </citation>
    <scope>NUCLEOTIDE SEQUENCE</scope>
    <source>
        <strain evidence="2">CCMP1756</strain>
    </source>
</reference>
<gene>
    <name evidence="2" type="ORF">PCAL00307_LOCUS10075</name>
    <name evidence="3" type="ORF">PECAL_1P34940</name>
</gene>
<sequence length="4095" mass="424455">MMRLAAFVAVALAAEELPRYATTKSPNQPPSISYSGPKVAVDEGERFDLNIDVSDADVDEDYAGQLDVVCAGGRLDVSSKAGLRFRDAADGVAFRGPQAFVRKALQPLVYTAPSKGRGGDATIRCTVDDLGYSGVGGPRNATVAIPITIKNVNDAPIINAPAMLEVRGEEPLPISMVDPDSDVLSLTLRASHGALRWAGGDAASVLEASGSSDRLAERLLSLTYVPPPGYDGLATVSVTADDREAQTSMTIALRVRRDDAKPVLSLQAIKARRGEPTKVLRATVEGDADAVLQVKVVADNGALTLPEAPPGAYVRTRSGTEVAFDAGPGAVASTLAATTYDGDAGVIRVSIDGDETSVNIEIEEKEEAVTLVRDEPIVIAHLKTNGAIKTEEDTNATFAITLVAKGSTIHEVEVTGNRLGVVDFGREEHGNIHKRTRRGVWVRGNATMVNDVLTSLVFAPAADRHGTAYVDLSLDGVTTTPLPCVVRAVADPLVVAWGEAVPGDFLPPLMIDDADDADGLFEVLLKGDVEAPAVPGVYQSKTEAGLLLKGGLARLPLDRLTGKGRVEATVACGDRSSKATLVAHASSSKATAHAFDDGGAAVVVGSEDESLALDLRLRAGGDPTAGLEVVIEAGVGSLTVVNKPPGVDVVDDEYVTLRASAADLNTGLKALRYAPPEDWHGTDLVNATLKDLKGNYISARSLLVTIDAVDDAPRITTNNFQASTPSTRLDDAISVEDVDDGGLVRVALTPKLGSLTLKRPALAGVTIEEGAGLIILGAADRVSDALRRIDYVYPRATSEDDLIAIRAADVDGQLAEGLFSVDEVVVRRPDQINGRPVLTLERSSIKATEGDRVALPRCVVDDHEAAAFSQTVHVVLHAMQSNARFLVVDTEGVEVLNEDNVLRLTGTPALLTEVLDRVSVAYPAAWCGADVVTYAASDGEGLRARNATVAVSLEAANDAPLVTLEASDATASVGDAVVVAATFSDNDANGCGDAIIKATYTVVPPDAASLEVDARGLAVHVTRDDESVVVAGHPASLSSTKVSAVPAKEGRFVVEVAAADSEAVAKTKRFVVTANRRSSPAKRRLEAAPAFTGSLATTFTVSQGTVVHLEASAGTFEGPGAKGAGATSTDLGSLRYVPPGESTGVALLRASLDSVTWVEAAARYAPQTGAPFSIEAAVASVTTDVGVAVALDFTLRGGGEFVEVALAGDGVLSVSPHAGARVTENATRIAGMPAAVAATLSTLKFAPATAGPSKVSAAVGDVEASIDVRAAAPPPRMKAKHDGATRLAEDTPANVTALFELVDVGYALPVAVRVTAAHGTMTETIVKGTIDAVRAALSTLEYVPPPDFVGVDVVEAAVALSEGVWGEAARTVVQVTPVGDAPIVTMDAEMTVAGVAPVSLHIEVADADRDDELEVVVVASNGTVSLSNHAAVAAGATVIDGPDAAWTALPQCGGEPVNGSQVRLAGDAARLRRALAAVTYAPPSSVGMDDVRVIVRDGEGRCASASADVRITAAASSSSTVSHEGDVFMELLEDTTGTLPPLQLEGAGALNVSVEASCGGIFELEAGDDVRVWSEGAALGFEASNSKAAAAALARVAFTPPHNFYGGWGAETFEDARSDAIKRFCRSLREDPPSFALKVRSSGDMGWTSKTLRLNVLPQNDPPILTIDGATTAVAADADGAAPWSRVGAGISVSDADAGLLDVRVASKKGALRLSPAATGVEVLATPSTEVSLRGPPRAVERALRAALEFRPAAPGVSTLNVTARDGGGCGAGPEGIAEAQLSVRAAGSRVGLAWAPGQVNATTADVVSVAPRLYANGTLATSAEGAVRLEVQATNGRVALGEDRVRFREPPVKFRLDVESGPAAQMEGVAEVWTVSTRADHVFGRQRIKVEAAASGDAAEALGTVALEIGLTHRNRTSAAFFELGSTAEAARTNLLDALGEVVTLGRVDVSVEFFGASKPGFGAAEIEVTTFQNEPLPLLDISVDRCGPTVEDGTLVEGVSRASSCTARVAEIQKATTTPDVQRISIRANHTFEGGTFTLTYRSPTRYDKPTYADGDFETRPLQYNATIYEVRDALEQLPGVGLVDVQRIARDARIPLANYFWCTARENTDAPTLTAAPTFNTLEPSAKPSQKPSHSQAPTYRTLQPTPGPSETPTSLPTQLPSPLPTELDVDCDFYAVENAWQVTFWTVEGRAPLLVVKHTEGASEEGYERCPECEYATKGAPRDAVGPFYHERYKNVSATNTLCCQKLRPAWDARIAAEAGVERAVVVKTQEASIPLGGELALRWGDRTTSYVSATRAPAGHLKSALEALDPSTRGGIKVERLSRTAEGAAAWSLTFASRFGAVGPIGVDETRLEGGRAVARLDTRGRAPRDVGVYALRVSQGMAQDGFSAATQPISASAAPADVAAALAAAAEAAGIASFNATVETAPKLRAATLAGYVVEIGGGDGERPVVAVESTRGLRKGVDVVLTASDGWPQRAYAVAVDARVPDPITEVQLLRCARSHADSEDETFTLTFQGLESPPIKLGAAPTPAVLPACLGTLPACRGDGSTLLEILQGWLVGEGVIDTKDGVAVEGGDRLCAGPINCLTNECTKAQNATLYGGWGLRAPAETRIRVPGLAGDVEPFAARTTYTSLNPWNRGPGLTNGTFVTITEELRGLAPLVAEVQTVETSATPTEAPTFETEAPTFETEAPTYGTGVPSQQPTVMDTSGIHGVFRLGFRGAATIPLPHDASARQMEDALNALGTNVTVTRVALGTNSYRWRVTFAAGGGDLPLLSNPSATCGDSGAEECHLRVGEAFSSLVEPPYGRPASVTITEVRRGAASVWGSFRLRATPPFRRGAATSDLRVDVGPVALEASLRRLPGCAAATVSMRNASYWVVDGLDDGVALAVDADQLKSSVDCATCTESTWAGCADCIDPTVNVRRLVDHAVVTGAPDAVAAVLSKATYVPEVASVKGGLGRVAYEVTSGEASSKVEGRVFVEATATPPSLEAPAVAFADEGRRAPIDGIATRGTRAAVTLEADGGILSVAPVRGAAVAEDGPSVSINGPSDRVNAALATLTYEAPPSYHSDRLAREVQVVRAYAPPSLFMFAVRTWATGNALVDGTFTLRLNCDYLIDDVKEAIILHHGTKNGSRFDPVHPNASMGLAGVYARVERRLANRTVDITIDADAAARGAGAARDAGGDAEDIRRGDGGNKHNVSFEGKLREGFDACARDALTVAGAQAEFDDWLVAKPNVTSFFGQVLGVSVIRAPVDMDACVRRGLQHACGYDWEVTVAGAPSSFRAPAVVRDGSNKPVGMTVKQKFAASCGAGECNLAMAADATSDVSVRTTRRSVAAASELTLAFAGASTPPLRADASASVIEAALGALPTVTGVRVARDDEAARRDGGRAWAVEFDHLGPQPLLRATATGGAAVVVSRKRAGAATFKRITARVEGGNAEVIEVVVRPKVKAPKLRLAAAEVVAGREDEVVAGLFGGVEVEAAGVVAVEAACERGPCAFLVPTHDGVEAVLAANSVRLRGVGPSIQRVLRNTSLIPGADVDGVDVAVLSVAEGNSVSRAFLLEAVNDAPSIDAGPLGEHLELPRRRVLLNGFVVSDVDDDTLLLTLAAARGTLTMARAARRTLARWSAGDGDGQHAKLEARGAVEAWNNALNYVEYEPPADDVDDVVTLTAADNASSVTQTVSISVTGAASCAARMLLKAQRKFAALVRPDAVGAALEAKVVTEGAVVSLDFSLDAPCGRQARFVAVVAPESGRVRPADAVDLSFASFDDLAKGAMRIEAETAGALEKALGLLVYEPPRDVDGMVSMTVAVEATGGDATGVLETEWWFRIESRDDAPTVSVDVFDDTLIVDAVVARAGASTDVVAAEAASTTGPAFAKGAWSVEDEADFVSVAVEVAGDVALFLSVEEGCRRDACGALHFGNGTRSGRSFSFAASPSDAMKALDALRVVAVADDCWRARDDAAADKARAGALTVSVEDAGGQRATRTVQISARPPRPGALSVAASGGVVDVAEDGRALISGVSVAGGLGTVDGCGDNEVVTVQISARSGRVGSVGNFVGVVVDRVGSALRLRGPRKAVQGVLDSSLPSVATS</sequence>
<protein>
    <submittedName>
        <fullName evidence="2">Uncharacterized protein</fullName>
    </submittedName>
</protein>
<evidence type="ECO:0000313" key="4">
    <source>
        <dbReference type="Proteomes" id="UP000789595"/>
    </source>
</evidence>
<evidence type="ECO:0000256" key="1">
    <source>
        <dbReference type="SAM" id="MobiDB-lite"/>
    </source>
</evidence>
<dbReference type="EMBL" id="CAKKNE010000001">
    <property type="protein sequence ID" value="CAH0366978.1"/>
    <property type="molecule type" value="Genomic_DNA"/>
</dbReference>
<evidence type="ECO:0000313" key="3">
    <source>
        <dbReference type="EMBL" id="CAH0366978.1"/>
    </source>
</evidence>
<feature type="compositionally biased region" description="Low complexity" evidence="1">
    <location>
        <begin position="2152"/>
        <end position="2166"/>
    </location>
</feature>
<dbReference type="EMBL" id="HBIW01011750">
    <property type="protein sequence ID" value="CAE0694639.1"/>
    <property type="molecule type" value="Transcribed_RNA"/>
</dbReference>